<reference evidence="3 4" key="1">
    <citation type="submission" date="2024-09" db="EMBL/GenBank/DDBJ databases">
        <authorList>
            <person name="Sun Q."/>
            <person name="Mori K."/>
        </authorList>
    </citation>
    <scope>NUCLEOTIDE SEQUENCE [LARGE SCALE GENOMIC DNA]</scope>
    <source>
        <strain evidence="3 4">KCTC 23315</strain>
    </source>
</reference>
<evidence type="ECO:0000313" key="3">
    <source>
        <dbReference type="EMBL" id="MFC0050543.1"/>
    </source>
</evidence>
<dbReference type="Proteomes" id="UP001589813">
    <property type="component" value="Unassembled WGS sequence"/>
</dbReference>
<dbReference type="Pfam" id="PF00850">
    <property type="entry name" value="Hist_deacetyl"/>
    <property type="match status" value="1"/>
</dbReference>
<name>A0ABV6BM14_9GAMM</name>
<dbReference type="EMBL" id="JBHLXP010000008">
    <property type="protein sequence ID" value="MFC0050543.1"/>
    <property type="molecule type" value="Genomic_DNA"/>
</dbReference>
<sequence length="304" mass="33556">MSVVIFSHSACNKHNLGSDHPEQPGRLHAIFDQLLSSGLDYAISHQTATSATDEQLALAHDRAYIRHVIEKNPTEGSVWLDDDTAMMNRSLEAARLAAGAAINAVDWVMQRDNAQAFCAIRPPGHHAERAQAMGFCFFNNIAIAAKYAIQHYQLSRVLILDFDVHHGNGTEQIVKDDAHILFCSSFEYPFYPHPDLTETTNILKLPLAAGSDGVAFRHGVTTKWLDKIAAFAPELVMVSAGFDAHYEDDMANLKWQEADYAWIADELKKIANRSAQGRIVACLEGGYAHSALGRSVVAMLKAWL</sequence>
<comment type="caution">
    <text evidence="3">The sequence shown here is derived from an EMBL/GenBank/DDBJ whole genome shotgun (WGS) entry which is preliminary data.</text>
</comment>
<evidence type="ECO:0000259" key="2">
    <source>
        <dbReference type="Pfam" id="PF00850"/>
    </source>
</evidence>
<dbReference type="PANTHER" id="PTHR10625">
    <property type="entry name" value="HISTONE DEACETYLASE HDAC1-RELATED"/>
    <property type="match status" value="1"/>
</dbReference>
<dbReference type="CDD" id="cd11599">
    <property type="entry name" value="HDAC_classII_2"/>
    <property type="match status" value="1"/>
</dbReference>
<dbReference type="InterPro" id="IPR000286">
    <property type="entry name" value="HDACs"/>
</dbReference>
<feature type="domain" description="Histone deacetylase" evidence="2">
    <location>
        <begin position="20"/>
        <end position="301"/>
    </location>
</feature>
<dbReference type="RefSeq" id="WP_377248526.1">
    <property type="nucleotide sequence ID" value="NZ_JBHLXP010000008.1"/>
</dbReference>
<comment type="similarity">
    <text evidence="1">Belongs to the histone deacetylase family.</text>
</comment>
<keyword evidence="4" id="KW-1185">Reference proteome</keyword>
<protein>
    <submittedName>
        <fullName evidence="3">Histone deacetylase family protein</fullName>
    </submittedName>
</protein>
<dbReference type="InterPro" id="IPR023801">
    <property type="entry name" value="His_deacetylse_dom"/>
</dbReference>
<dbReference type="SUPFAM" id="SSF52768">
    <property type="entry name" value="Arginase/deacetylase"/>
    <property type="match status" value="1"/>
</dbReference>
<gene>
    <name evidence="3" type="ORF">ACFFJP_19860</name>
</gene>
<dbReference type="InterPro" id="IPR023696">
    <property type="entry name" value="Ureohydrolase_dom_sf"/>
</dbReference>
<evidence type="ECO:0000256" key="1">
    <source>
        <dbReference type="ARBA" id="ARBA00005947"/>
    </source>
</evidence>
<dbReference type="InterPro" id="IPR037138">
    <property type="entry name" value="His_deacetylse_dom_sf"/>
</dbReference>
<evidence type="ECO:0000313" key="4">
    <source>
        <dbReference type="Proteomes" id="UP001589813"/>
    </source>
</evidence>
<organism evidence="3 4">
    <name type="scientific">Rheinheimera tilapiae</name>
    <dbReference type="NCBI Taxonomy" id="875043"/>
    <lineage>
        <taxon>Bacteria</taxon>
        <taxon>Pseudomonadati</taxon>
        <taxon>Pseudomonadota</taxon>
        <taxon>Gammaproteobacteria</taxon>
        <taxon>Chromatiales</taxon>
        <taxon>Chromatiaceae</taxon>
        <taxon>Rheinheimera</taxon>
    </lineage>
</organism>
<accession>A0ABV6BM14</accession>
<dbReference type="PRINTS" id="PR01270">
    <property type="entry name" value="HDASUPER"/>
</dbReference>
<dbReference type="Gene3D" id="3.40.800.20">
    <property type="entry name" value="Histone deacetylase domain"/>
    <property type="match status" value="1"/>
</dbReference>
<proteinExistence type="inferred from homology"/>
<dbReference type="PANTHER" id="PTHR10625:SF10">
    <property type="entry name" value="HISTONE DEACETYLASE HDAC1"/>
    <property type="match status" value="1"/>
</dbReference>